<dbReference type="GeneID" id="98300941"/>
<feature type="transmembrane region" description="Helical" evidence="10">
    <location>
        <begin position="89"/>
        <end position="110"/>
    </location>
</feature>
<protein>
    <recommendedName>
        <fullName evidence="10">Fluoride-specific ion channel FluC</fullName>
    </recommendedName>
</protein>
<dbReference type="PANTHER" id="PTHR28259">
    <property type="entry name" value="FLUORIDE EXPORT PROTEIN 1-RELATED"/>
    <property type="match status" value="1"/>
</dbReference>
<keyword evidence="12" id="KW-1185">Reference proteome</keyword>
<evidence type="ECO:0000256" key="3">
    <source>
        <dbReference type="ARBA" id="ARBA00022692"/>
    </source>
</evidence>
<keyword evidence="3 10" id="KW-0812">Transmembrane</keyword>
<proteinExistence type="inferred from homology"/>
<evidence type="ECO:0000256" key="7">
    <source>
        <dbReference type="ARBA" id="ARBA00035120"/>
    </source>
</evidence>
<dbReference type="EMBL" id="JGZI01000010">
    <property type="protein sequence ID" value="KFI81339.1"/>
    <property type="molecule type" value="Genomic_DNA"/>
</dbReference>
<feature type="binding site" evidence="10">
    <location>
        <position position="100"/>
    </location>
    <ligand>
        <name>Na(+)</name>
        <dbReference type="ChEBI" id="CHEBI:29101"/>
        <note>structural</note>
    </ligand>
</feature>
<evidence type="ECO:0000256" key="9">
    <source>
        <dbReference type="ARBA" id="ARBA00049940"/>
    </source>
</evidence>
<gene>
    <name evidence="10" type="primary">fluC</name>
    <name evidence="10" type="synonym">crcB</name>
    <name evidence="11" type="ORF">BPSY_1747</name>
</gene>
<evidence type="ECO:0000256" key="5">
    <source>
        <dbReference type="ARBA" id="ARBA00023136"/>
    </source>
</evidence>
<dbReference type="STRING" id="218140.BPSY_1747"/>
<sequence length="171" mass="18028">MSQPAQEQDAPYPFISPIIAGVVFLGGCVGTGVRYALSPLPVLGASSQTTPGSFHLGTFIANMIACFCYAALVSYLAQAPWIPARRRELVSRSCGMGICGGLSTLSALALEVFLSLRAGSVFGALLYIVLTFAGGFVLALLGVRLATWMAEHHRDLDDVHARSHAADEGSR</sequence>
<comment type="similarity">
    <text evidence="7 10">Belongs to the fluoride channel Fluc/FEX (TC 1.A.43) family.</text>
</comment>
<dbReference type="GO" id="GO:0046872">
    <property type="term" value="F:metal ion binding"/>
    <property type="evidence" value="ECO:0007669"/>
    <property type="project" value="UniProtKB-KW"/>
</dbReference>
<dbReference type="GO" id="GO:0005886">
    <property type="term" value="C:plasma membrane"/>
    <property type="evidence" value="ECO:0007669"/>
    <property type="project" value="UniProtKB-SubCell"/>
</dbReference>
<reference evidence="11 12" key="1">
    <citation type="submission" date="2014-03" db="EMBL/GenBank/DDBJ databases">
        <title>Genomics of Bifidobacteria.</title>
        <authorList>
            <person name="Ventura M."/>
            <person name="Milani C."/>
            <person name="Lugli G.A."/>
        </authorList>
    </citation>
    <scope>NUCLEOTIDE SEQUENCE [LARGE SCALE GENOMIC DNA]</scope>
    <source>
        <strain evidence="11 12">LMG 21775</strain>
    </source>
</reference>
<comment type="caution">
    <text evidence="11">The sequence shown here is derived from an EMBL/GenBank/DDBJ whole genome shotgun (WGS) entry which is preliminary data.</text>
</comment>
<dbReference type="Proteomes" id="UP000029050">
    <property type="component" value="Unassembled WGS sequence"/>
</dbReference>
<dbReference type="InterPro" id="IPR003691">
    <property type="entry name" value="FluC"/>
</dbReference>
<keyword evidence="6 10" id="KW-0407">Ion channel</keyword>
<comment type="catalytic activity">
    <reaction evidence="8">
        <text>fluoride(in) = fluoride(out)</text>
        <dbReference type="Rhea" id="RHEA:76159"/>
        <dbReference type="ChEBI" id="CHEBI:17051"/>
    </reaction>
    <physiologicalReaction direction="left-to-right" evidence="8">
        <dbReference type="Rhea" id="RHEA:76160"/>
    </physiologicalReaction>
</comment>
<comment type="subcellular location">
    <subcellularLocation>
        <location evidence="1 10">Cell membrane</location>
        <topology evidence="1 10">Multi-pass membrane protein</topology>
    </subcellularLocation>
</comment>
<dbReference type="HAMAP" id="MF_00454">
    <property type="entry name" value="FluC"/>
    <property type="match status" value="1"/>
</dbReference>
<dbReference type="RefSeq" id="WP_051921873.1">
    <property type="nucleotide sequence ID" value="NZ_JGZI01000010.1"/>
</dbReference>
<keyword evidence="4 10" id="KW-1133">Transmembrane helix</keyword>
<evidence type="ECO:0000256" key="6">
    <source>
        <dbReference type="ARBA" id="ARBA00023303"/>
    </source>
</evidence>
<keyword evidence="10" id="KW-0479">Metal-binding</keyword>
<evidence type="ECO:0000313" key="12">
    <source>
        <dbReference type="Proteomes" id="UP000029050"/>
    </source>
</evidence>
<feature type="transmembrane region" description="Helical" evidence="10">
    <location>
        <begin position="56"/>
        <end position="77"/>
    </location>
</feature>
<evidence type="ECO:0000313" key="11">
    <source>
        <dbReference type="EMBL" id="KFI81339.1"/>
    </source>
</evidence>
<dbReference type="AlphaFoldDB" id="A0A087CDI9"/>
<feature type="binding site" evidence="10">
    <location>
        <position position="103"/>
    </location>
    <ligand>
        <name>Na(+)</name>
        <dbReference type="ChEBI" id="CHEBI:29101"/>
        <note>structural</note>
    </ligand>
</feature>
<keyword evidence="2 10" id="KW-1003">Cell membrane</keyword>
<comment type="function">
    <text evidence="9 10">Fluoride-specific ion channel. Important for reducing fluoride concentration in the cell, thus reducing its toxicity.</text>
</comment>
<evidence type="ECO:0000256" key="8">
    <source>
        <dbReference type="ARBA" id="ARBA00035585"/>
    </source>
</evidence>
<dbReference type="OrthoDB" id="3240363at2"/>
<keyword evidence="10" id="KW-0813">Transport</keyword>
<evidence type="ECO:0000256" key="2">
    <source>
        <dbReference type="ARBA" id="ARBA00022475"/>
    </source>
</evidence>
<dbReference type="eggNOG" id="COG0239">
    <property type="taxonomic scope" value="Bacteria"/>
</dbReference>
<evidence type="ECO:0000256" key="1">
    <source>
        <dbReference type="ARBA" id="ARBA00004651"/>
    </source>
</evidence>
<dbReference type="GO" id="GO:0062054">
    <property type="term" value="F:fluoride channel activity"/>
    <property type="evidence" value="ECO:0007669"/>
    <property type="project" value="UniProtKB-UniRule"/>
</dbReference>
<dbReference type="PANTHER" id="PTHR28259:SF1">
    <property type="entry name" value="FLUORIDE EXPORT PROTEIN 1-RELATED"/>
    <property type="match status" value="1"/>
</dbReference>
<evidence type="ECO:0000256" key="4">
    <source>
        <dbReference type="ARBA" id="ARBA00022989"/>
    </source>
</evidence>
<keyword evidence="5 10" id="KW-0472">Membrane</keyword>
<keyword evidence="10" id="KW-0406">Ion transport</keyword>
<keyword evidence="10" id="KW-0915">Sodium</keyword>
<accession>A0A087CDI9</accession>
<organism evidence="11 12">
    <name type="scientific">Bifidobacterium psychraerophilum</name>
    <dbReference type="NCBI Taxonomy" id="218140"/>
    <lineage>
        <taxon>Bacteria</taxon>
        <taxon>Bacillati</taxon>
        <taxon>Actinomycetota</taxon>
        <taxon>Actinomycetes</taxon>
        <taxon>Bifidobacteriales</taxon>
        <taxon>Bifidobacteriaceae</taxon>
        <taxon>Bifidobacterium</taxon>
    </lineage>
</organism>
<dbReference type="Pfam" id="PF02537">
    <property type="entry name" value="CRCB"/>
    <property type="match status" value="1"/>
</dbReference>
<comment type="activity regulation">
    <text evidence="10">Na(+) is not transported, but it plays an essential structural role and its presence is essential for fluoride channel function.</text>
</comment>
<feature type="transmembrane region" description="Helical" evidence="10">
    <location>
        <begin position="122"/>
        <end position="143"/>
    </location>
</feature>
<name>A0A087CDI9_9BIFI</name>
<dbReference type="GO" id="GO:0140114">
    <property type="term" value="P:cellular detoxification of fluoride"/>
    <property type="evidence" value="ECO:0007669"/>
    <property type="project" value="UniProtKB-UniRule"/>
</dbReference>
<feature type="transmembrane region" description="Helical" evidence="10">
    <location>
        <begin position="12"/>
        <end position="36"/>
    </location>
</feature>
<evidence type="ECO:0000256" key="10">
    <source>
        <dbReference type="HAMAP-Rule" id="MF_00454"/>
    </source>
</evidence>